<dbReference type="InterPro" id="IPR029051">
    <property type="entry name" value="DUF4352"/>
</dbReference>
<feature type="domain" description="DUF4352" evidence="2">
    <location>
        <begin position="23"/>
        <end position="112"/>
    </location>
</feature>
<dbReference type="InterPro" id="IPR029050">
    <property type="entry name" value="Immunoprotect_excell_Ig-like"/>
</dbReference>
<evidence type="ECO:0000259" key="2">
    <source>
        <dbReference type="Pfam" id="PF11611"/>
    </source>
</evidence>
<name>A0A382D3D6_9ZZZZ</name>
<dbReference type="AlphaFoldDB" id="A0A382D3D6"/>
<feature type="non-terminal residue" evidence="3">
    <location>
        <position position="1"/>
    </location>
</feature>
<dbReference type="Gene3D" id="2.60.40.1240">
    <property type="match status" value="1"/>
</dbReference>
<gene>
    <name evidence="3" type="ORF">METZ01_LOCUS185473</name>
</gene>
<organism evidence="3">
    <name type="scientific">marine metagenome</name>
    <dbReference type="NCBI Taxonomy" id="408172"/>
    <lineage>
        <taxon>unclassified sequences</taxon>
        <taxon>metagenomes</taxon>
        <taxon>ecological metagenomes</taxon>
    </lineage>
</organism>
<reference evidence="3" key="1">
    <citation type="submission" date="2018-05" db="EMBL/GenBank/DDBJ databases">
        <authorList>
            <person name="Lanie J.A."/>
            <person name="Ng W.-L."/>
            <person name="Kazmierczak K.M."/>
            <person name="Andrzejewski T.M."/>
            <person name="Davidsen T.M."/>
            <person name="Wayne K.J."/>
            <person name="Tettelin H."/>
            <person name="Glass J.I."/>
            <person name="Rusch D."/>
            <person name="Podicherti R."/>
            <person name="Tsui H.-C.T."/>
            <person name="Winkler M.E."/>
        </authorList>
    </citation>
    <scope>NUCLEOTIDE SEQUENCE</scope>
</reference>
<proteinExistence type="predicted"/>
<protein>
    <recommendedName>
        <fullName evidence="2">DUF4352 domain-containing protein</fullName>
    </recommendedName>
</protein>
<dbReference type="EMBL" id="UINC01037314">
    <property type="protein sequence ID" value="SVB32619.1"/>
    <property type="molecule type" value="Genomic_DNA"/>
</dbReference>
<evidence type="ECO:0000256" key="1">
    <source>
        <dbReference type="ARBA" id="ARBA00022729"/>
    </source>
</evidence>
<evidence type="ECO:0000313" key="3">
    <source>
        <dbReference type="EMBL" id="SVB32619.1"/>
    </source>
</evidence>
<dbReference type="Pfam" id="PF11611">
    <property type="entry name" value="DUF4352"/>
    <property type="match status" value="1"/>
</dbReference>
<accession>A0A382D3D6</accession>
<keyword evidence="1" id="KW-0732">Signal</keyword>
<sequence length="136" mass="15649">FDVQYIANYEKLEKTEDYKKFEETQMTKGLYVSEVPEGIYFQIQITAHNTGTETVEITGGNFFLYDIDNNKYEALFVGYGDSELSVLNLEPNNTATVTTQFDILYDDKMEYTVGIIPDRFGLQNAKERVFVCITNC</sequence>